<dbReference type="Proteomes" id="UP000295302">
    <property type="component" value="Unassembled WGS sequence"/>
</dbReference>
<organism evidence="2 3">
    <name type="scientific">Nonomuraea terrae</name>
    <dbReference type="NCBI Taxonomy" id="2530383"/>
    <lineage>
        <taxon>Bacteria</taxon>
        <taxon>Bacillati</taxon>
        <taxon>Actinomycetota</taxon>
        <taxon>Actinomycetes</taxon>
        <taxon>Streptosporangiales</taxon>
        <taxon>Streptosporangiaceae</taxon>
        <taxon>Nonomuraea</taxon>
    </lineage>
</organism>
<proteinExistence type="predicted"/>
<evidence type="ECO:0000313" key="3">
    <source>
        <dbReference type="Proteomes" id="UP000295302"/>
    </source>
</evidence>
<dbReference type="AlphaFoldDB" id="A0A4R4YNZ9"/>
<dbReference type="OrthoDB" id="9866084at2"/>
<feature type="compositionally biased region" description="Basic residues" evidence="1">
    <location>
        <begin position="1"/>
        <end position="13"/>
    </location>
</feature>
<reference evidence="2 3" key="1">
    <citation type="submission" date="2019-03" db="EMBL/GenBank/DDBJ databases">
        <title>Draft genome sequences of novel Actinobacteria.</title>
        <authorList>
            <person name="Sahin N."/>
            <person name="Ay H."/>
            <person name="Saygin H."/>
        </authorList>
    </citation>
    <scope>NUCLEOTIDE SEQUENCE [LARGE SCALE GENOMIC DNA]</scope>
    <source>
        <strain evidence="2 3">CH32</strain>
    </source>
</reference>
<feature type="region of interest" description="Disordered" evidence="1">
    <location>
        <begin position="103"/>
        <end position="156"/>
    </location>
</feature>
<gene>
    <name evidence="2" type="ORF">E1286_19660</name>
</gene>
<sequence length="234" mass="24788">MPRHTGHAPRLARHTGLPTGDTRLARHTGLPTADTRLTGNAGLPCGRPRLTGRTRLPRGDTRLARHTRLPPSDTRLTRGSLLTAARTSLTGRRTRLGALLAGHSRPASHGTRRVGQSLRRNPGGGVGSTLPRPLREHSPDSVGPSSAIGLPRPALHGFDPRDPPLIHCSAAVRIDVGHAQPVGNLHNRRSPDTVLSRSTLGIRLTGDSPHNTDPNGPPVRIRTDKGPRSGGGPP</sequence>
<dbReference type="EMBL" id="SMKQ01000055">
    <property type="protein sequence ID" value="TDD46845.1"/>
    <property type="molecule type" value="Genomic_DNA"/>
</dbReference>
<comment type="caution">
    <text evidence="2">The sequence shown here is derived from an EMBL/GenBank/DDBJ whole genome shotgun (WGS) entry which is preliminary data.</text>
</comment>
<evidence type="ECO:0000256" key="1">
    <source>
        <dbReference type="SAM" id="MobiDB-lite"/>
    </source>
</evidence>
<name>A0A4R4YNZ9_9ACTN</name>
<feature type="region of interest" description="Disordered" evidence="1">
    <location>
        <begin position="202"/>
        <end position="234"/>
    </location>
</feature>
<dbReference type="RefSeq" id="WP_132614556.1">
    <property type="nucleotide sequence ID" value="NZ_SMKQ01000055.1"/>
</dbReference>
<evidence type="ECO:0000313" key="2">
    <source>
        <dbReference type="EMBL" id="TDD46845.1"/>
    </source>
</evidence>
<feature type="region of interest" description="Disordered" evidence="1">
    <location>
        <begin position="1"/>
        <end position="75"/>
    </location>
</feature>
<keyword evidence="3" id="KW-1185">Reference proteome</keyword>
<protein>
    <submittedName>
        <fullName evidence="2">Uncharacterized protein</fullName>
    </submittedName>
</protein>
<accession>A0A4R4YNZ9</accession>